<feature type="compositionally biased region" description="Basic and acidic residues" evidence="1">
    <location>
        <begin position="100"/>
        <end position="118"/>
    </location>
</feature>
<feature type="region of interest" description="Disordered" evidence="1">
    <location>
        <begin position="71"/>
        <end position="119"/>
    </location>
</feature>
<sequence>MALAAADACGDRDSPAAARRGSAPVRSAEGVSTWMAKEERYVVGGSESGGRGFVGIGAGCAARGCGSVRGSGGSRVHATEGGLGGSSGSAHARHGAADTQFRRCAQDGMRRPRREGQWRRLSARVADPVEAWSGKGFTRLLCPGERR</sequence>
<reference evidence="2" key="1">
    <citation type="journal article" date="2023" name="GigaByte">
        <title>Genome assembly of the bearded iris, Iris pallida Lam.</title>
        <authorList>
            <person name="Bruccoleri R.E."/>
            <person name="Oakeley E.J."/>
            <person name="Faust A.M.E."/>
            <person name="Altorfer M."/>
            <person name="Dessus-Babus S."/>
            <person name="Burckhardt D."/>
            <person name="Oertli M."/>
            <person name="Naumann U."/>
            <person name="Petersen F."/>
            <person name="Wong J."/>
        </authorList>
    </citation>
    <scope>NUCLEOTIDE SEQUENCE</scope>
    <source>
        <strain evidence="2">GSM-AAB239-AS_SAM_17_03QT</strain>
    </source>
</reference>
<accession>A0AAX6EFR2</accession>
<evidence type="ECO:0000313" key="2">
    <source>
        <dbReference type="EMBL" id="KAJ6802854.1"/>
    </source>
</evidence>
<evidence type="ECO:0000313" key="3">
    <source>
        <dbReference type="Proteomes" id="UP001140949"/>
    </source>
</evidence>
<protein>
    <submittedName>
        <fullName evidence="2">Extensin</fullName>
    </submittedName>
</protein>
<dbReference type="AlphaFoldDB" id="A0AAX6EFR2"/>
<reference evidence="2" key="2">
    <citation type="submission" date="2023-04" db="EMBL/GenBank/DDBJ databases">
        <authorList>
            <person name="Bruccoleri R.E."/>
            <person name="Oakeley E.J."/>
            <person name="Faust A.-M."/>
            <person name="Dessus-Babus S."/>
            <person name="Altorfer M."/>
            <person name="Burckhardt D."/>
            <person name="Oertli M."/>
            <person name="Naumann U."/>
            <person name="Petersen F."/>
            <person name="Wong J."/>
        </authorList>
    </citation>
    <scope>NUCLEOTIDE SEQUENCE</scope>
    <source>
        <strain evidence="2">GSM-AAB239-AS_SAM_17_03QT</strain>
        <tissue evidence="2">Leaf</tissue>
    </source>
</reference>
<dbReference type="Proteomes" id="UP001140949">
    <property type="component" value="Unassembled WGS sequence"/>
</dbReference>
<dbReference type="EMBL" id="JANAVB010036820">
    <property type="protein sequence ID" value="KAJ6802854.1"/>
    <property type="molecule type" value="Genomic_DNA"/>
</dbReference>
<evidence type="ECO:0000256" key="1">
    <source>
        <dbReference type="SAM" id="MobiDB-lite"/>
    </source>
</evidence>
<organism evidence="2 3">
    <name type="scientific">Iris pallida</name>
    <name type="common">Sweet iris</name>
    <dbReference type="NCBI Taxonomy" id="29817"/>
    <lineage>
        <taxon>Eukaryota</taxon>
        <taxon>Viridiplantae</taxon>
        <taxon>Streptophyta</taxon>
        <taxon>Embryophyta</taxon>
        <taxon>Tracheophyta</taxon>
        <taxon>Spermatophyta</taxon>
        <taxon>Magnoliopsida</taxon>
        <taxon>Liliopsida</taxon>
        <taxon>Asparagales</taxon>
        <taxon>Iridaceae</taxon>
        <taxon>Iridoideae</taxon>
        <taxon>Irideae</taxon>
        <taxon>Iris</taxon>
    </lineage>
</organism>
<feature type="region of interest" description="Disordered" evidence="1">
    <location>
        <begin position="1"/>
        <end position="30"/>
    </location>
</feature>
<name>A0AAX6EFR2_IRIPA</name>
<comment type="caution">
    <text evidence="2">The sequence shown here is derived from an EMBL/GenBank/DDBJ whole genome shotgun (WGS) entry which is preliminary data.</text>
</comment>
<proteinExistence type="predicted"/>
<gene>
    <name evidence="2" type="ORF">M6B38_190015</name>
</gene>
<keyword evidence="3" id="KW-1185">Reference proteome</keyword>